<evidence type="ECO:0000256" key="4">
    <source>
        <dbReference type="ARBA" id="ARBA00023002"/>
    </source>
</evidence>
<comment type="cofactor">
    <cofactor evidence="5">
        <name>FAD</name>
        <dbReference type="ChEBI" id="CHEBI:57692"/>
    </cofactor>
    <text evidence="5">Binds 1 FAD per subunit.</text>
</comment>
<dbReference type="GO" id="GO:0050660">
    <property type="term" value="F:flavin adenine dinucleotide binding"/>
    <property type="evidence" value="ECO:0007669"/>
    <property type="project" value="UniProtKB-UniRule"/>
</dbReference>
<accession>A0A1M7G0S7</accession>
<proteinExistence type="inferred from homology"/>
<feature type="binding site" evidence="5">
    <location>
        <position position="41"/>
    </location>
    <ligand>
        <name>FAD</name>
        <dbReference type="ChEBI" id="CHEBI:57692"/>
    </ligand>
</feature>
<protein>
    <recommendedName>
        <fullName evidence="5">Ferredoxin--NADP reductase</fullName>
        <shortName evidence="5">FNR</shortName>
        <shortName evidence="5">Fd-NADP(+) reductase</shortName>
        <ecNumber evidence="5">1.18.1.2</ecNumber>
    </recommendedName>
</protein>
<dbReference type="Proteomes" id="UP000184092">
    <property type="component" value="Unassembled WGS sequence"/>
</dbReference>
<dbReference type="InterPro" id="IPR022890">
    <property type="entry name" value="Fd--NADP_Rdtase_type_2"/>
</dbReference>
<dbReference type="PRINTS" id="PR00469">
    <property type="entry name" value="PNDRDTASEII"/>
</dbReference>
<evidence type="ECO:0000313" key="8">
    <source>
        <dbReference type="Proteomes" id="UP000184092"/>
    </source>
</evidence>
<dbReference type="InterPro" id="IPR050097">
    <property type="entry name" value="Ferredoxin-NADP_redctase_2"/>
</dbReference>
<evidence type="ECO:0000256" key="2">
    <source>
        <dbReference type="ARBA" id="ARBA00022827"/>
    </source>
</evidence>
<keyword evidence="4 5" id="KW-0560">Oxidoreductase</keyword>
<name>A0A1M7G0S7_9FLAO</name>
<dbReference type="OrthoDB" id="9806179at2"/>
<keyword evidence="8" id="KW-1185">Reference proteome</keyword>
<dbReference type="Pfam" id="PF07992">
    <property type="entry name" value="Pyr_redox_2"/>
    <property type="match status" value="1"/>
</dbReference>
<dbReference type="EC" id="1.18.1.2" evidence="5"/>
<feature type="binding site" evidence="5">
    <location>
        <position position="121"/>
    </location>
    <ligand>
        <name>FAD</name>
        <dbReference type="ChEBI" id="CHEBI:57692"/>
    </ligand>
</feature>
<dbReference type="GO" id="GO:0050661">
    <property type="term" value="F:NADP binding"/>
    <property type="evidence" value="ECO:0007669"/>
    <property type="project" value="UniProtKB-UniRule"/>
</dbReference>
<feature type="domain" description="FAD/NAD(P)-binding" evidence="6">
    <location>
        <begin position="5"/>
        <end position="291"/>
    </location>
</feature>
<sequence length="350" mass="38220">MVKTDILIIGAGPTGLFAVFEAGLLKLKCHILDALPQAGGQLSELYPKKPIYDIPGFPEVLAGDLVDNLMEQIKQFEPGFTLGERAETIAKQEDGSFIVTSNKGKKFHASVVAIAGGLGSFEPRKPLIEDIEFYEDKGVKYFIKNPEKFRDKRVVIAGGGDSALDWSIFLSNIASEVTLIHRRNEFRGALDSVEKVQELKDSGKIRMITPAEVVGLNGAEHLESIDIEENGAHRTIPTDYFIPLFGLTPKLGPIGDWGLDIEKNAIKVNNALDYQTNIPGIFAIGDVNTYPGKLKLILCGFHEATLMCQAAYQIINPGKKYVLKYTTVSGVDGFDGTRKEAPKAVVKAIV</sequence>
<dbReference type="InterPro" id="IPR023753">
    <property type="entry name" value="FAD/NAD-binding_dom"/>
</dbReference>
<dbReference type="InterPro" id="IPR036188">
    <property type="entry name" value="FAD/NAD-bd_sf"/>
</dbReference>
<reference evidence="8" key="1">
    <citation type="submission" date="2016-11" db="EMBL/GenBank/DDBJ databases">
        <authorList>
            <person name="Varghese N."/>
            <person name="Submissions S."/>
        </authorList>
    </citation>
    <scope>NUCLEOTIDE SEQUENCE [LARGE SCALE GENOMIC DNA]</scope>
    <source>
        <strain evidence="8">CGMCC 1.2749</strain>
    </source>
</reference>
<keyword evidence="3 5" id="KW-0521">NADP</keyword>
<dbReference type="STRING" id="178356.SAMN05216269_102317"/>
<evidence type="ECO:0000259" key="6">
    <source>
        <dbReference type="Pfam" id="PF07992"/>
    </source>
</evidence>
<dbReference type="AlphaFoldDB" id="A0A1M7G0S7"/>
<feature type="binding site" evidence="5">
    <location>
        <position position="33"/>
    </location>
    <ligand>
        <name>FAD</name>
        <dbReference type="ChEBI" id="CHEBI:57692"/>
    </ligand>
</feature>
<keyword evidence="2 5" id="KW-0274">FAD</keyword>
<evidence type="ECO:0000256" key="1">
    <source>
        <dbReference type="ARBA" id="ARBA00022630"/>
    </source>
</evidence>
<organism evidence="7 8">
    <name type="scientific">Flavobacterium xinjiangense</name>
    <dbReference type="NCBI Taxonomy" id="178356"/>
    <lineage>
        <taxon>Bacteria</taxon>
        <taxon>Pseudomonadati</taxon>
        <taxon>Bacteroidota</taxon>
        <taxon>Flavobacteriia</taxon>
        <taxon>Flavobacteriales</taxon>
        <taxon>Flavobacteriaceae</taxon>
        <taxon>Flavobacterium</taxon>
    </lineage>
</organism>
<evidence type="ECO:0000256" key="3">
    <source>
        <dbReference type="ARBA" id="ARBA00022857"/>
    </source>
</evidence>
<evidence type="ECO:0000256" key="5">
    <source>
        <dbReference type="HAMAP-Rule" id="MF_01685"/>
    </source>
</evidence>
<dbReference type="GO" id="GO:0004324">
    <property type="term" value="F:ferredoxin-NADP+ reductase activity"/>
    <property type="evidence" value="ECO:0007669"/>
    <property type="project" value="UniProtKB-UniRule"/>
</dbReference>
<comment type="similarity">
    <text evidence="5">Belongs to the ferredoxin--NADP reductase type 2 family.</text>
</comment>
<comment type="subunit">
    <text evidence="5">Homodimer.</text>
</comment>
<dbReference type="PANTHER" id="PTHR48105">
    <property type="entry name" value="THIOREDOXIN REDUCTASE 1-RELATED-RELATED"/>
    <property type="match status" value="1"/>
</dbReference>
<feature type="binding site" evidence="5">
    <location>
        <position position="327"/>
    </location>
    <ligand>
        <name>FAD</name>
        <dbReference type="ChEBI" id="CHEBI:57692"/>
    </ligand>
</feature>
<comment type="catalytic activity">
    <reaction evidence="5">
        <text>2 reduced [2Fe-2S]-[ferredoxin] + NADP(+) + H(+) = 2 oxidized [2Fe-2S]-[ferredoxin] + NADPH</text>
        <dbReference type="Rhea" id="RHEA:20125"/>
        <dbReference type="Rhea" id="RHEA-COMP:10000"/>
        <dbReference type="Rhea" id="RHEA-COMP:10001"/>
        <dbReference type="ChEBI" id="CHEBI:15378"/>
        <dbReference type="ChEBI" id="CHEBI:33737"/>
        <dbReference type="ChEBI" id="CHEBI:33738"/>
        <dbReference type="ChEBI" id="CHEBI:57783"/>
        <dbReference type="ChEBI" id="CHEBI:58349"/>
        <dbReference type="EC" id="1.18.1.2"/>
    </reaction>
</comment>
<dbReference type="HAMAP" id="MF_01685">
    <property type="entry name" value="FENR2"/>
    <property type="match status" value="1"/>
</dbReference>
<feature type="binding site" evidence="5">
    <location>
        <position position="286"/>
    </location>
    <ligand>
        <name>FAD</name>
        <dbReference type="ChEBI" id="CHEBI:57692"/>
    </ligand>
</feature>
<feature type="binding site" evidence="5">
    <location>
        <position position="86"/>
    </location>
    <ligand>
        <name>FAD</name>
        <dbReference type="ChEBI" id="CHEBI:57692"/>
    </ligand>
</feature>
<dbReference type="RefSeq" id="WP_073205656.1">
    <property type="nucleotide sequence ID" value="NZ_FRCL01000002.1"/>
</dbReference>
<keyword evidence="1 5" id="KW-0285">Flavoprotein</keyword>
<gene>
    <name evidence="7" type="ORF">SAMN05216269_102317</name>
</gene>
<evidence type="ECO:0000313" key="7">
    <source>
        <dbReference type="EMBL" id="SHM09668.1"/>
    </source>
</evidence>
<feature type="binding site" evidence="5">
    <location>
        <position position="46"/>
    </location>
    <ligand>
        <name>FAD</name>
        <dbReference type="ChEBI" id="CHEBI:57692"/>
    </ligand>
</feature>
<feature type="binding site" evidence="5">
    <location>
        <position position="14"/>
    </location>
    <ligand>
        <name>FAD</name>
        <dbReference type="ChEBI" id="CHEBI:57692"/>
    </ligand>
</feature>
<dbReference type="PRINTS" id="PR00368">
    <property type="entry name" value="FADPNR"/>
</dbReference>
<dbReference type="SUPFAM" id="SSF51905">
    <property type="entry name" value="FAD/NAD(P)-binding domain"/>
    <property type="match status" value="1"/>
</dbReference>
<dbReference type="Gene3D" id="3.50.50.60">
    <property type="entry name" value="FAD/NAD(P)-binding domain"/>
    <property type="match status" value="2"/>
</dbReference>
<dbReference type="EMBL" id="FRCL01000002">
    <property type="protein sequence ID" value="SHM09668.1"/>
    <property type="molecule type" value="Genomic_DNA"/>
</dbReference>